<evidence type="ECO:0000313" key="11">
    <source>
        <dbReference type="EMBL" id="CAH0517909.1"/>
    </source>
</evidence>
<dbReference type="InterPro" id="IPR013167">
    <property type="entry name" value="COG4_M"/>
</dbReference>
<reference evidence="11 12" key="1">
    <citation type="submission" date="2021-11" db="EMBL/GenBank/DDBJ databases">
        <authorList>
            <person name="Islam A."/>
            <person name="Islam S."/>
            <person name="Flora M.S."/>
            <person name="Rahman M."/>
            <person name="Ziaur R.M."/>
            <person name="Epstein J.H."/>
            <person name="Hassan M."/>
            <person name="Klassen M."/>
            <person name="Woodard K."/>
            <person name="Webb A."/>
            <person name="Webby R.J."/>
            <person name="El Zowalaty M.E."/>
        </authorList>
    </citation>
    <scope>NUCLEOTIDE SEQUENCE [LARGE SCALE GENOMIC DNA]</scope>
    <source>
        <strain evidence="11">Pbs1</strain>
    </source>
</reference>
<sequence length="839" mass="92151">MATSRRRTEHAALVEQLVAVRQKQQLLYDESLLFAHSSTDPEKMAAQRSLRSLCQMTPDVTVLCAQTGAVVERVANANDIAEKMTREVRHLDVIQSRLSVALKQSAQLLALRNALTGIRLAMQQQKYPEAATFLQKLKSIEEQMPLDVADKLRIDTIENDLKGIIEGAFDDGLRAGDNHQVQLYAPLFQVVGKDYEERGLVILLDHVHKSLKESMKRDGDPRVGVFSTRELLTRLAEVFNQVAQEAQQHASLLSQCFARVYGPNRFVAKLYALGEQSAVAVLNAYMTQRMFHKRITDGEQLGLPTSATPLSPSKCSGNSGGTETASGISEEDDVSAMNEQLNEMALVIQHTQTYERFMRSRMVSEATDEGTDATEAGSGKQSSTINVKDSTMIPVLPPIHESEMGKTVQELAGFYCFFENALLNKAAQKAFQWEELHFSSDDLGSGSVKIDEVDVGDELLCFPISSAIDEIFYVARNSGLRALATGHVDCAAGVLNMINTVLRDVIGDTMRSRIRHMTTSAKMDRAPGDAASLLAASSAQLRDQMQQQFAKLSKTVGPVGGVINAEITGQALEQRKEHAPDVVLNSLEVITGYIAQLKGEFEHELPEAFPEVPQHILTCLNALEDASVELKQLLLASRKKLLKLLEPQIAIYLNSLLSPSSSASSAAAISSSGQRRNGVQYELTEAMFTFNEANDPFAHAFVRGLRSLLSGFRRNLSRSNYHAIVQGVAQCAASQIEFWFVARATRVNQLGALQFDKDVRVISTFFSGEGGASDAIREAFAALTQLSEVLNVDNPQDVLEVYGRQCRGVAWTLPAARVKEVLSRRVDFADAAINKLILT</sequence>
<dbReference type="InterPro" id="IPR048682">
    <property type="entry name" value="COG4"/>
</dbReference>
<feature type="region of interest" description="Disordered" evidence="9">
    <location>
        <begin position="363"/>
        <end position="384"/>
    </location>
</feature>
<comment type="similarity">
    <text evidence="2">Belongs to the COG4 family.</text>
</comment>
<protein>
    <recommendedName>
        <fullName evidence="3">Conserved oligomeric Golgi complex subunit 4</fullName>
    </recommendedName>
    <alternativeName>
        <fullName evidence="8">Component of oligomeric Golgi complex 4</fullName>
    </alternativeName>
</protein>
<keyword evidence="7" id="KW-0472">Membrane</keyword>
<evidence type="ECO:0000313" key="12">
    <source>
        <dbReference type="Proteomes" id="UP001158986"/>
    </source>
</evidence>
<dbReference type="Proteomes" id="UP001158986">
    <property type="component" value="Unassembled WGS sequence"/>
</dbReference>
<evidence type="ECO:0000256" key="6">
    <source>
        <dbReference type="ARBA" id="ARBA00023034"/>
    </source>
</evidence>
<name>A0ABN8CYI2_9STRA</name>
<dbReference type="InterPro" id="IPR048680">
    <property type="entry name" value="COG4_N"/>
</dbReference>
<evidence type="ECO:0000256" key="3">
    <source>
        <dbReference type="ARBA" id="ARBA00020975"/>
    </source>
</evidence>
<dbReference type="InterPro" id="IPR048684">
    <property type="entry name" value="COG4_C"/>
</dbReference>
<evidence type="ECO:0000256" key="2">
    <source>
        <dbReference type="ARBA" id="ARBA00009215"/>
    </source>
</evidence>
<gene>
    <name evidence="11" type="ORF">PBS001_LOCUS4495</name>
</gene>
<evidence type="ECO:0000259" key="10">
    <source>
        <dbReference type="SMART" id="SM00762"/>
    </source>
</evidence>
<keyword evidence="5" id="KW-0653">Protein transport</keyword>
<evidence type="ECO:0000256" key="5">
    <source>
        <dbReference type="ARBA" id="ARBA00022927"/>
    </source>
</evidence>
<dbReference type="Pfam" id="PF08318">
    <property type="entry name" value="COG4_m"/>
    <property type="match status" value="1"/>
</dbReference>
<dbReference type="Pfam" id="PF20662">
    <property type="entry name" value="COG4_C"/>
    <property type="match status" value="1"/>
</dbReference>
<dbReference type="PANTHER" id="PTHR24016">
    <property type="entry name" value="CONSERVED OLIGOMERIC GOLGI COMPLEX SUBUNIT 4"/>
    <property type="match status" value="1"/>
</dbReference>
<evidence type="ECO:0000256" key="9">
    <source>
        <dbReference type="SAM" id="MobiDB-lite"/>
    </source>
</evidence>
<keyword evidence="6" id="KW-0333">Golgi apparatus</keyword>
<proteinExistence type="inferred from homology"/>
<keyword evidence="12" id="KW-1185">Reference proteome</keyword>
<feature type="domain" description="COG4 transport protein middle alpha-helical bundle" evidence="10">
    <location>
        <begin position="154"/>
        <end position="515"/>
    </location>
</feature>
<accession>A0ABN8CYI2</accession>
<feature type="region of interest" description="Disordered" evidence="9">
    <location>
        <begin position="302"/>
        <end position="332"/>
    </location>
</feature>
<comment type="caution">
    <text evidence="11">The sequence shown here is derived from an EMBL/GenBank/DDBJ whole genome shotgun (WGS) entry which is preliminary data.</text>
</comment>
<keyword evidence="4" id="KW-0813">Transport</keyword>
<dbReference type="PANTHER" id="PTHR24016:SF0">
    <property type="entry name" value="CONSERVED OLIGOMERIC GOLGI COMPLEX SUBUNIT 4"/>
    <property type="match status" value="1"/>
</dbReference>
<dbReference type="SMART" id="SM00762">
    <property type="entry name" value="Cog4"/>
    <property type="match status" value="1"/>
</dbReference>
<evidence type="ECO:0000256" key="1">
    <source>
        <dbReference type="ARBA" id="ARBA00004395"/>
    </source>
</evidence>
<comment type="subcellular location">
    <subcellularLocation>
        <location evidence="1">Golgi apparatus membrane</location>
        <topology evidence="1">Peripheral membrane protein</topology>
    </subcellularLocation>
</comment>
<organism evidence="11 12">
    <name type="scientific">Peronospora belbahrii</name>
    <dbReference type="NCBI Taxonomy" id="622444"/>
    <lineage>
        <taxon>Eukaryota</taxon>
        <taxon>Sar</taxon>
        <taxon>Stramenopiles</taxon>
        <taxon>Oomycota</taxon>
        <taxon>Peronosporomycetes</taxon>
        <taxon>Peronosporales</taxon>
        <taxon>Peronosporaceae</taxon>
        <taxon>Peronospora</taxon>
    </lineage>
</organism>
<dbReference type="EMBL" id="CAKLCB010000253">
    <property type="protein sequence ID" value="CAH0517909.1"/>
    <property type="molecule type" value="Genomic_DNA"/>
</dbReference>
<evidence type="ECO:0000256" key="4">
    <source>
        <dbReference type="ARBA" id="ARBA00022448"/>
    </source>
</evidence>
<dbReference type="Gene3D" id="1.20.58.1970">
    <property type="match status" value="1"/>
</dbReference>
<evidence type="ECO:0000256" key="7">
    <source>
        <dbReference type="ARBA" id="ARBA00023136"/>
    </source>
</evidence>
<evidence type="ECO:0000256" key="8">
    <source>
        <dbReference type="ARBA" id="ARBA00031340"/>
    </source>
</evidence>
<dbReference type="Pfam" id="PF20663">
    <property type="entry name" value="COG4_N"/>
    <property type="match status" value="1"/>
</dbReference>
<feature type="compositionally biased region" description="Polar residues" evidence="9">
    <location>
        <begin position="303"/>
        <end position="327"/>
    </location>
</feature>